<keyword evidence="1" id="KW-0812">Transmembrane</keyword>
<evidence type="ECO:0000313" key="2">
    <source>
        <dbReference type="EMBL" id="CAB4692290.1"/>
    </source>
</evidence>
<proteinExistence type="predicted"/>
<keyword evidence="1" id="KW-1133">Transmembrane helix</keyword>
<keyword evidence="1" id="KW-0472">Membrane</keyword>
<dbReference type="AlphaFoldDB" id="A0A6J6NZ83"/>
<evidence type="ECO:0000256" key="1">
    <source>
        <dbReference type="SAM" id="Phobius"/>
    </source>
</evidence>
<gene>
    <name evidence="2" type="ORF">UFOPK2370_01037</name>
</gene>
<name>A0A6J6NZ83_9ZZZZ</name>
<feature type="transmembrane region" description="Helical" evidence="1">
    <location>
        <begin position="7"/>
        <end position="24"/>
    </location>
</feature>
<organism evidence="2">
    <name type="scientific">freshwater metagenome</name>
    <dbReference type="NCBI Taxonomy" id="449393"/>
    <lineage>
        <taxon>unclassified sequences</taxon>
        <taxon>metagenomes</taxon>
        <taxon>ecological metagenomes</taxon>
    </lineage>
</organism>
<dbReference type="EMBL" id="CAEZXK010000035">
    <property type="protein sequence ID" value="CAB4692290.1"/>
    <property type="molecule type" value="Genomic_DNA"/>
</dbReference>
<sequence>MKKIGCFGWLVIWLMGVGVIAAFGEGGNPIWALPALIFVVAIVAGVFIMQRSKNKDHSAELLAVAGDLEAWVAAGLDAEGNPFDADDEQLLFVLPNVELLEYKSTGSTYSGGSAGVSFPLFGRVRGNVGGNRGSFSRNPEELILSDLGRLKVSTERLIYVGEKESREIDLDKVLDFELGPNGLWVKLAMSNRSKREGFQHMQVDQIPIGMAIGIAKEFADKGLDAAKVYAKNLAADIRATIAAEAAAKRRK</sequence>
<feature type="transmembrane region" description="Helical" evidence="1">
    <location>
        <begin position="30"/>
        <end position="49"/>
    </location>
</feature>
<accession>A0A6J6NZ83</accession>
<reference evidence="2" key="1">
    <citation type="submission" date="2020-05" db="EMBL/GenBank/DDBJ databases">
        <authorList>
            <person name="Chiriac C."/>
            <person name="Salcher M."/>
            <person name="Ghai R."/>
            <person name="Kavagutti S V."/>
        </authorList>
    </citation>
    <scope>NUCLEOTIDE SEQUENCE</scope>
</reference>
<protein>
    <submittedName>
        <fullName evidence="2">Unannotated protein</fullName>
    </submittedName>
</protein>